<dbReference type="STRING" id="688270.Celal_0146"/>
<evidence type="ECO:0000259" key="1">
    <source>
        <dbReference type="Pfam" id="PF05598"/>
    </source>
</evidence>
<reference evidence="2 3" key="1">
    <citation type="journal article" date="2010" name="Stand. Genomic Sci.">
        <title>Complete genome sequence of Cellulophaga algicola type strain (IC166).</title>
        <authorList>
            <person name="Abt B."/>
            <person name="Lu M."/>
            <person name="Misra M."/>
            <person name="Han C."/>
            <person name="Nolan M."/>
            <person name="Lucas S."/>
            <person name="Hammon N."/>
            <person name="Deshpande S."/>
            <person name="Cheng J.F."/>
            <person name="Tapia R."/>
            <person name="Goodwin L."/>
            <person name="Pitluck S."/>
            <person name="Liolios K."/>
            <person name="Pagani I."/>
            <person name="Ivanova N."/>
            <person name="Mavromatis K."/>
            <person name="Ovchinikova G."/>
            <person name="Pati A."/>
            <person name="Chen A."/>
            <person name="Palaniappan K."/>
            <person name="Land M."/>
            <person name="Hauser L."/>
            <person name="Chang Y.J."/>
            <person name="Jeffries C.D."/>
            <person name="Detter J.C."/>
            <person name="Brambilla E."/>
            <person name="Rohde M."/>
            <person name="Tindall B.J."/>
            <person name="Goker M."/>
            <person name="Woyke T."/>
            <person name="Bristow J."/>
            <person name="Eisen J.A."/>
            <person name="Markowitz V."/>
            <person name="Hugenholtz P."/>
            <person name="Kyrpides N.C."/>
            <person name="Klenk H.P."/>
            <person name="Lapidus A."/>
        </authorList>
    </citation>
    <scope>NUCLEOTIDE SEQUENCE [LARGE SCALE GENOMIC DNA]</scope>
    <source>
        <strain evidence="3">DSM 14237 / IC166 / ACAM 630</strain>
    </source>
</reference>
<dbReference type="eggNOG" id="COG3039">
    <property type="taxonomic scope" value="Bacteria"/>
</dbReference>
<organism evidence="2 3">
    <name type="scientific">Cellulophaga algicola (strain DSM 14237 / IC166 / ACAM 630)</name>
    <dbReference type="NCBI Taxonomy" id="688270"/>
    <lineage>
        <taxon>Bacteria</taxon>
        <taxon>Pseudomonadati</taxon>
        <taxon>Bacteroidota</taxon>
        <taxon>Flavobacteriia</taxon>
        <taxon>Flavobacteriales</taxon>
        <taxon>Flavobacteriaceae</taxon>
        <taxon>Cellulophaga</taxon>
    </lineage>
</organism>
<dbReference type="InterPro" id="IPR008490">
    <property type="entry name" value="Transposase_InsH_N"/>
</dbReference>
<protein>
    <recommendedName>
        <fullName evidence="1">Transposase InsH N-terminal domain-containing protein</fullName>
    </recommendedName>
</protein>
<dbReference type="EMBL" id="CP002453">
    <property type="protein sequence ID" value="ADV47499.1"/>
    <property type="molecule type" value="Genomic_DNA"/>
</dbReference>
<sequence length="177" mass="21072">MIAFLTLRMQGKKTYQEKLFNSFQLSDRVPESNFYRQLKGVLNLDFLYKQTKEYYGESGQKSIDLVVFFKLCLVGYLEKIISDRKLIAHCSMRLDILLVMARKLNYLSQLIVDTARHVITDIRAYHADGKDNQQLPDIVERLHKRLWKQGIFHKKRLAQIRFQKLLFRIYNPKKVKS</sequence>
<dbReference type="Pfam" id="PF05598">
    <property type="entry name" value="DUF772"/>
    <property type="match status" value="1"/>
</dbReference>
<keyword evidence="3" id="KW-1185">Reference proteome</keyword>
<gene>
    <name evidence="2" type="ordered locus">Celal_0146</name>
</gene>
<proteinExistence type="predicted"/>
<accession>E6X750</accession>
<feature type="domain" description="Transposase InsH N-terminal" evidence="1">
    <location>
        <begin position="24"/>
        <end position="96"/>
    </location>
</feature>
<dbReference type="AlphaFoldDB" id="E6X750"/>
<dbReference type="Proteomes" id="UP000008634">
    <property type="component" value="Chromosome"/>
</dbReference>
<name>E6X750_CELAD</name>
<evidence type="ECO:0000313" key="2">
    <source>
        <dbReference type="EMBL" id="ADV47499.1"/>
    </source>
</evidence>
<dbReference type="KEGG" id="cao:Celal_0146"/>
<evidence type="ECO:0000313" key="3">
    <source>
        <dbReference type="Proteomes" id="UP000008634"/>
    </source>
</evidence>
<dbReference type="RefSeq" id="WP_013548998.1">
    <property type="nucleotide sequence ID" value="NC_014934.1"/>
</dbReference>
<dbReference type="HOGENOM" id="CLU_1515256_0_0_10"/>